<sequence>MTASNSPPPGPESKFVTQIVNAVIRITPVGGSGWILVHFLRQQEWIYAVLMFPVMLITGAWAAYTGNFISTSNESAGELGKRHSQSFSNWLGNGSG</sequence>
<reference evidence="2" key="1">
    <citation type="submission" date="2020-11" db="EMBL/GenBank/DDBJ databases">
        <authorList>
            <person name="Konstantinou D."/>
            <person name="Gkelis S."/>
            <person name="Popin R."/>
            <person name="Fewer D."/>
            <person name="Sivonen K."/>
        </authorList>
    </citation>
    <scope>NUCLEOTIDE SEQUENCE</scope>
    <source>
        <strain evidence="2">TAU-MAC 1115</strain>
    </source>
</reference>
<reference evidence="2" key="2">
    <citation type="journal article" date="2021" name="Mar. Drugs">
        <title>Genome Reduction and Secondary Metabolism of the Marine Sponge-Associated Cyanobacterium Leptothoe.</title>
        <authorList>
            <person name="Konstantinou D."/>
            <person name="Popin R.V."/>
            <person name="Fewer D.P."/>
            <person name="Sivonen K."/>
            <person name="Gkelis S."/>
        </authorList>
    </citation>
    <scope>NUCLEOTIDE SEQUENCE</scope>
    <source>
        <strain evidence="2">TAU-MAC 1115</strain>
    </source>
</reference>
<dbReference type="Proteomes" id="UP000717364">
    <property type="component" value="Unassembled WGS sequence"/>
</dbReference>
<accession>A0A947DFY5</accession>
<evidence type="ECO:0000313" key="3">
    <source>
        <dbReference type="Proteomes" id="UP000717364"/>
    </source>
</evidence>
<dbReference type="AlphaFoldDB" id="A0A947DFY5"/>
<comment type="caution">
    <text evidence="2">The sequence shown here is derived from an EMBL/GenBank/DDBJ whole genome shotgun (WGS) entry which is preliminary data.</text>
</comment>
<keyword evidence="1" id="KW-0472">Membrane</keyword>
<proteinExistence type="predicted"/>
<feature type="transmembrane region" description="Helical" evidence="1">
    <location>
        <begin position="44"/>
        <end position="64"/>
    </location>
</feature>
<keyword evidence="3" id="KW-1185">Reference proteome</keyword>
<dbReference type="RefSeq" id="WP_215608274.1">
    <property type="nucleotide sequence ID" value="NZ_JADOES010000010.1"/>
</dbReference>
<keyword evidence="1" id="KW-1133">Transmembrane helix</keyword>
<keyword evidence="1" id="KW-0812">Transmembrane</keyword>
<organism evidence="2 3">
    <name type="scientific">Leptothoe spongobia TAU-MAC 1115</name>
    <dbReference type="NCBI Taxonomy" id="1967444"/>
    <lineage>
        <taxon>Bacteria</taxon>
        <taxon>Bacillati</taxon>
        <taxon>Cyanobacteriota</taxon>
        <taxon>Cyanophyceae</taxon>
        <taxon>Nodosilineales</taxon>
        <taxon>Cymatolegaceae</taxon>
        <taxon>Leptothoe</taxon>
        <taxon>Leptothoe spongobia</taxon>
    </lineage>
</organism>
<evidence type="ECO:0000256" key="1">
    <source>
        <dbReference type="SAM" id="Phobius"/>
    </source>
</evidence>
<gene>
    <name evidence="2" type="ORF">IXB50_07165</name>
</gene>
<feature type="transmembrane region" description="Helical" evidence="1">
    <location>
        <begin position="15"/>
        <end position="37"/>
    </location>
</feature>
<protein>
    <submittedName>
        <fullName evidence="2">Uncharacterized protein</fullName>
    </submittedName>
</protein>
<evidence type="ECO:0000313" key="2">
    <source>
        <dbReference type="EMBL" id="MBT9315201.1"/>
    </source>
</evidence>
<dbReference type="EMBL" id="JADOES010000010">
    <property type="protein sequence ID" value="MBT9315201.1"/>
    <property type="molecule type" value="Genomic_DNA"/>
</dbReference>
<name>A0A947DFY5_9CYAN</name>